<dbReference type="PANTHER" id="PTHR23268:SF117">
    <property type="entry name" value="T CELL RECEPTOR BETA VARIABLE 29-1"/>
    <property type="match status" value="1"/>
</dbReference>
<feature type="domain" description="Ig-like" evidence="3">
    <location>
        <begin position="1"/>
        <end position="67"/>
    </location>
</feature>
<dbReference type="PANTHER" id="PTHR23268">
    <property type="entry name" value="T-CELL RECEPTOR BETA CHAIN"/>
    <property type="match status" value="1"/>
</dbReference>
<dbReference type="InterPro" id="IPR013106">
    <property type="entry name" value="Ig_V-set"/>
</dbReference>
<dbReference type="InterPro" id="IPR007110">
    <property type="entry name" value="Ig-like_dom"/>
</dbReference>
<evidence type="ECO:0000259" key="3">
    <source>
        <dbReference type="PROSITE" id="PS50835"/>
    </source>
</evidence>
<keyword evidence="2" id="KW-0391">Immunity</keyword>
<dbReference type="SMART" id="SM00406">
    <property type="entry name" value="IGv"/>
    <property type="match status" value="1"/>
</dbReference>
<comment type="caution">
    <text evidence="4">The sequence shown here is derived from an EMBL/GenBank/DDBJ whole genome shotgun (WGS) entry which is preliminary data.</text>
</comment>
<dbReference type="SUPFAM" id="SSF48726">
    <property type="entry name" value="Immunoglobulin"/>
    <property type="match status" value="1"/>
</dbReference>
<dbReference type="EMBL" id="VYZD01003365">
    <property type="protein sequence ID" value="NWR95668.1"/>
    <property type="molecule type" value="Genomic_DNA"/>
</dbReference>
<evidence type="ECO:0000256" key="2">
    <source>
        <dbReference type="ARBA" id="ARBA00022859"/>
    </source>
</evidence>
<dbReference type="Proteomes" id="UP000529852">
    <property type="component" value="Unassembled WGS sequence"/>
</dbReference>
<dbReference type="AlphaFoldDB" id="A0A7K5BKH7"/>
<gene>
    <name evidence="4" type="primary">Trbv291</name>
    <name evidence="4" type="ORF">FURFIG_R15175</name>
</gene>
<proteinExistence type="predicted"/>
<feature type="non-terminal residue" evidence="4">
    <location>
        <position position="67"/>
    </location>
</feature>
<accession>A0A7K5BKH7</accession>
<evidence type="ECO:0000256" key="1">
    <source>
        <dbReference type="ARBA" id="ARBA00022729"/>
    </source>
</evidence>
<evidence type="ECO:0000313" key="5">
    <source>
        <dbReference type="Proteomes" id="UP000529852"/>
    </source>
</evidence>
<name>A0A7K5BKH7_9FURN</name>
<protein>
    <submittedName>
        <fullName evidence="4">TVB29 protein</fullName>
    </submittedName>
</protein>
<keyword evidence="5" id="KW-1185">Reference proteome</keyword>
<evidence type="ECO:0000313" key="4">
    <source>
        <dbReference type="EMBL" id="NWR95668.1"/>
    </source>
</evidence>
<dbReference type="InterPro" id="IPR050413">
    <property type="entry name" value="TCR_beta_variable"/>
</dbReference>
<dbReference type="GO" id="GO:0007166">
    <property type="term" value="P:cell surface receptor signaling pathway"/>
    <property type="evidence" value="ECO:0007669"/>
    <property type="project" value="TreeGrafter"/>
</dbReference>
<keyword evidence="1" id="KW-0732">Signal</keyword>
<dbReference type="PROSITE" id="PS50835">
    <property type="entry name" value="IG_LIKE"/>
    <property type="match status" value="1"/>
</dbReference>
<organism evidence="4 5">
    <name type="scientific">Furnarius figulus</name>
    <dbReference type="NCBI Taxonomy" id="463165"/>
    <lineage>
        <taxon>Eukaryota</taxon>
        <taxon>Metazoa</taxon>
        <taxon>Chordata</taxon>
        <taxon>Craniata</taxon>
        <taxon>Vertebrata</taxon>
        <taxon>Euteleostomi</taxon>
        <taxon>Archelosauria</taxon>
        <taxon>Archosauria</taxon>
        <taxon>Dinosauria</taxon>
        <taxon>Saurischia</taxon>
        <taxon>Theropoda</taxon>
        <taxon>Coelurosauria</taxon>
        <taxon>Aves</taxon>
        <taxon>Neognathae</taxon>
        <taxon>Neoaves</taxon>
        <taxon>Telluraves</taxon>
        <taxon>Australaves</taxon>
        <taxon>Passeriformes</taxon>
        <taxon>Furnariidae</taxon>
        <taxon>Furnarius</taxon>
    </lineage>
</organism>
<dbReference type="Gene3D" id="2.60.40.10">
    <property type="entry name" value="Immunoglobulins"/>
    <property type="match status" value="1"/>
</dbReference>
<dbReference type="InterPro" id="IPR036179">
    <property type="entry name" value="Ig-like_dom_sf"/>
</dbReference>
<dbReference type="Pfam" id="PF07686">
    <property type="entry name" value="V-set"/>
    <property type="match status" value="1"/>
</dbReference>
<sequence>MFWYRQPPRNGLKLMVSTTTLREKFYEDGYSEAKFEISREHADYTVMTIKNVTSKDAALYFCAASDH</sequence>
<dbReference type="GO" id="GO:0005886">
    <property type="term" value="C:plasma membrane"/>
    <property type="evidence" value="ECO:0007669"/>
    <property type="project" value="TreeGrafter"/>
</dbReference>
<dbReference type="GO" id="GO:0002376">
    <property type="term" value="P:immune system process"/>
    <property type="evidence" value="ECO:0007669"/>
    <property type="project" value="UniProtKB-KW"/>
</dbReference>
<feature type="non-terminal residue" evidence="4">
    <location>
        <position position="1"/>
    </location>
</feature>
<reference evidence="4 5" key="1">
    <citation type="submission" date="2019-09" db="EMBL/GenBank/DDBJ databases">
        <title>Bird 10,000 Genomes (B10K) Project - Family phase.</title>
        <authorList>
            <person name="Zhang G."/>
        </authorList>
    </citation>
    <scope>NUCLEOTIDE SEQUENCE [LARGE SCALE GENOMIC DNA]</scope>
    <source>
        <strain evidence="4">B10K-DU-003-06</strain>
    </source>
</reference>
<dbReference type="InterPro" id="IPR013783">
    <property type="entry name" value="Ig-like_fold"/>
</dbReference>